<dbReference type="EMBL" id="KN846953">
    <property type="protein sequence ID" value="KIV78532.1"/>
    <property type="molecule type" value="Genomic_DNA"/>
</dbReference>
<dbReference type="HOGENOM" id="CLU_1189934_0_0_1"/>
<evidence type="ECO:0000256" key="1">
    <source>
        <dbReference type="SAM" id="MobiDB-lite"/>
    </source>
</evidence>
<evidence type="ECO:0000313" key="2">
    <source>
        <dbReference type="EMBL" id="KIV78532.1"/>
    </source>
</evidence>
<evidence type="ECO:0000313" key="3">
    <source>
        <dbReference type="Proteomes" id="UP000053599"/>
    </source>
</evidence>
<name>A0A0D1Y6Q4_9EURO</name>
<accession>A0A0D1Y6Q4</accession>
<organism evidence="2 3">
    <name type="scientific">Exophiala sideris</name>
    <dbReference type="NCBI Taxonomy" id="1016849"/>
    <lineage>
        <taxon>Eukaryota</taxon>
        <taxon>Fungi</taxon>
        <taxon>Dikarya</taxon>
        <taxon>Ascomycota</taxon>
        <taxon>Pezizomycotina</taxon>
        <taxon>Eurotiomycetes</taxon>
        <taxon>Chaetothyriomycetidae</taxon>
        <taxon>Chaetothyriales</taxon>
        <taxon>Herpotrichiellaceae</taxon>
        <taxon>Exophiala</taxon>
    </lineage>
</organism>
<dbReference type="AlphaFoldDB" id="A0A0D1Y6Q4"/>
<reference evidence="2 3" key="1">
    <citation type="submission" date="2015-01" db="EMBL/GenBank/DDBJ databases">
        <title>The Genome Sequence of Exophiala sideris CBS121828.</title>
        <authorList>
            <consortium name="The Broad Institute Genomics Platform"/>
            <person name="Cuomo C."/>
            <person name="de Hoog S."/>
            <person name="Gorbushina A."/>
            <person name="Stielow B."/>
            <person name="Teixiera M."/>
            <person name="Abouelleil A."/>
            <person name="Chapman S.B."/>
            <person name="Priest M."/>
            <person name="Young S.K."/>
            <person name="Wortman J."/>
            <person name="Nusbaum C."/>
            <person name="Birren B."/>
        </authorList>
    </citation>
    <scope>NUCLEOTIDE SEQUENCE [LARGE SCALE GENOMIC DNA]</scope>
    <source>
        <strain evidence="2 3">CBS 121828</strain>
    </source>
</reference>
<protein>
    <submittedName>
        <fullName evidence="2">Uncharacterized protein</fullName>
    </submittedName>
</protein>
<proteinExistence type="predicted"/>
<sequence length="233" mass="25850">MSILGSRSGILWLRSARPFVLSICAVFSSSLSEHLRYHLSCRGTTFWQQGRVRLPPRTYKISQTYILTSSTGCLKPSTILSFGLPFSTKPWGCLRRCRHNVPIPSLRWTRKVCSLNHKEKKEKFSEVGENYGQPAHVPESSPRDRHQVSSLDVTMGASISRPSVHSLVAQCFSLPSSRPSSSSFTDLPTKFRICISSLKSMLPLSTAATSTSLALSTLVLINPVFESLALSYQ</sequence>
<gene>
    <name evidence="2" type="ORF">PV11_06178</name>
</gene>
<feature type="region of interest" description="Disordered" evidence="1">
    <location>
        <begin position="124"/>
        <end position="145"/>
    </location>
</feature>
<dbReference type="Proteomes" id="UP000053599">
    <property type="component" value="Unassembled WGS sequence"/>
</dbReference>